<evidence type="ECO:0000313" key="2">
    <source>
        <dbReference type="Proteomes" id="UP001336314"/>
    </source>
</evidence>
<gene>
    <name evidence="1" type="ORF">QWY20_07345</name>
</gene>
<protein>
    <submittedName>
        <fullName evidence="1">DUF4826 family protein</fullName>
    </submittedName>
</protein>
<accession>A0ABU7J4J7</accession>
<name>A0ABU7J4J7_9GAMM</name>
<dbReference type="Pfam" id="PF16108">
    <property type="entry name" value="DUF4826"/>
    <property type="match status" value="1"/>
</dbReference>
<comment type="caution">
    <text evidence="1">The sequence shown here is derived from an EMBL/GenBank/DDBJ whole genome shotgun (WGS) entry which is preliminary data.</text>
</comment>
<sequence>MSEQLTEQQQSEWVRNQFQKANEYLASKGILPDQVVVKESRYLVPLVAVWRIKSQDRKEYWVLTGDLPTDHMALSGARDAKDAVRAFSMHWQLKAQQILDTQPGDKTQVDFANLLINRAHGLYDLFDNEAIWQAQQSA</sequence>
<proteinExistence type="predicted"/>
<dbReference type="RefSeq" id="WP_330128367.1">
    <property type="nucleotide sequence ID" value="NZ_JAUHLI010000006.1"/>
</dbReference>
<evidence type="ECO:0000313" key="1">
    <source>
        <dbReference type="EMBL" id="MEE2001263.1"/>
    </source>
</evidence>
<organism evidence="1 2">
    <name type="scientific">Alkalimonas cellulosilytica</name>
    <dbReference type="NCBI Taxonomy" id="3058395"/>
    <lineage>
        <taxon>Bacteria</taxon>
        <taxon>Pseudomonadati</taxon>
        <taxon>Pseudomonadota</taxon>
        <taxon>Gammaproteobacteria</taxon>
        <taxon>Alkalimonas</taxon>
    </lineage>
</organism>
<reference evidence="1 2" key="1">
    <citation type="submission" date="2023-07" db="EMBL/GenBank/DDBJ databases">
        <title>Alkalimonas sp., MEB108 novel, alkaliphilic bacterium isolated from Lonar Lake, India.</title>
        <authorList>
            <person name="Joshi A."/>
            <person name="Thite S."/>
        </authorList>
    </citation>
    <scope>NUCLEOTIDE SEQUENCE [LARGE SCALE GENOMIC DNA]</scope>
    <source>
        <strain evidence="1 2">MEB108</strain>
    </source>
</reference>
<keyword evidence="2" id="KW-1185">Reference proteome</keyword>
<dbReference type="EMBL" id="JAUHLI010000006">
    <property type="protein sequence ID" value="MEE2001263.1"/>
    <property type="molecule type" value="Genomic_DNA"/>
</dbReference>
<dbReference type="Proteomes" id="UP001336314">
    <property type="component" value="Unassembled WGS sequence"/>
</dbReference>
<dbReference type="InterPro" id="IPR032251">
    <property type="entry name" value="DUF4826"/>
</dbReference>